<evidence type="ECO:0000256" key="6">
    <source>
        <dbReference type="RuleBase" id="RU362030"/>
    </source>
</evidence>
<dbReference type="SUPFAM" id="SSF53335">
    <property type="entry name" value="S-adenosyl-L-methionine-dependent methyltransferases"/>
    <property type="match status" value="1"/>
</dbReference>
<reference evidence="7" key="1">
    <citation type="journal article" date="2014" name="Int. J. Syst. Evol. Microbiol.">
        <title>Complete genome sequence of Corynebacterium casei LMG S-19264T (=DSM 44701T), isolated from a smear-ripened cheese.</title>
        <authorList>
            <consortium name="US DOE Joint Genome Institute (JGI-PGF)"/>
            <person name="Walter F."/>
            <person name="Albersmeier A."/>
            <person name="Kalinowski J."/>
            <person name="Ruckert C."/>
        </authorList>
    </citation>
    <scope>NUCLEOTIDE SEQUENCE</scope>
    <source>
        <strain evidence="7">CGMCC 4.7679</strain>
    </source>
</reference>
<evidence type="ECO:0000256" key="2">
    <source>
        <dbReference type="ARBA" id="ARBA00008138"/>
    </source>
</evidence>
<evidence type="ECO:0000313" key="7">
    <source>
        <dbReference type="EMBL" id="GHF60945.1"/>
    </source>
</evidence>
<dbReference type="GO" id="GO:0008168">
    <property type="term" value="F:methyltransferase activity"/>
    <property type="evidence" value="ECO:0007669"/>
    <property type="project" value="UniProtKB-UniRule"/>
</dbReference>
<dbReference type="RefSeq" id="WP_145937642.1">
    <property type="nucleotide sequence ID" value="NZ_BNAV01000005.1"/>
</dbReference>
<evidence type="ECO:0000256" key="3">
    <source>
        <dbReference type="ARBA" id="ARBA00022603"/>
    </source>
</evidence>
<dbReference type="EMBL" id="BNAV01000005">
    <property type="protein sequence ID" value="GHF60945.1"/>
    <property type="molecule type" value="Genomic_DNA"/>
</dbReference>
<dbReference type="PANTHER" id="PTHR43619:SF2">
    <property type="entry name" value="S-ADENOSYL-L-METHIONINE-DEPENDENT METHYLTRANSFERASES SUPERFAMILY PROTEIN"/>
    <property type="match status" value="1"/>
</dbReference>
<keyword evidence="3 6" id="KW-0489">Methyltransferase</keyword>
<keyword evidence="8" id="KW-1185">Reference proteome</keyword>
<comment type="caution">
    <text evidence="7">The sequence shown here is derived from an EMBL/GenBank/DDBJ whole genome shotgun (WGS) entry which is preliminary data.</text>
</comment>
<dbReference type="InterPro" id="IPR011610">
    <property type="entry name" value="SAM_mthyl_Trfase_ML2640-like"/>
</dbReference>
<evidence type="ECO:0000256" key="5">
    <source>
        <dbReference type="ARBA" id="ARBA00022691"/>
    </source>
</evidence>
<evidence type="ECO:0000256" key="4">
    <source>
        <dbReference type="ARBA" id="ARBA00022679"/>
    </source>
</evidence>
<dbReference type="NCBIfam" id="TIGR00027">
    <property type="entry name" value="mthyl_TIGR00027"/>
    <property type="match status" value="1"/>
</dbReference>
<name>A0A8H9J1J6_9PSEU</name>
<dbReference type="InterPro" id="IPR029063">
    <property type="entry name" value="SAM-dependent_MTases_sf"/>
</dbReference>
<organism evidence="7 8">
    <name type="scientific">Amycolatopsis bartoniae</name>
    <dbReference type="NCBI Taxonomy" id="941986"/>
    <lineage>
        <taxon>Bacteria</taxon>
        <taxon>Bacillati</taxon>
        <taxon>Actinomycetota</taxon>
        <taxon>Actinomycetes</taxon>
        <taxon>Pseudonocardiales</taxon>
        <taxon>Pseudonocardiaceae</taxon>
        <taxon>Amycolatopsis</taxon>
    </lineage>
</organism>
<keyword evidence="4 7" id="KW-0808">Transferase</keyword>
<dbReference type="Proteomes" id="UP000658656">
    <property type="component" value="Unassembled WGS sequence"/>
</dbReference>
<protein>
    <recommendedName>
        <fullName evidence="6">S-adenosyl-L-methionine-dependent methyltransferase</fullName>
        <ecNumber evidence="6">2.1.1.-</ecNumber>
    </recommendedName>
</protein>
<reference evidence="7" key="2">
    <citation type="submission" date="2020-09" db="EMBL/GenBank/DDBJ databases">
        <authorList>
            <person name="Sun Q."/>
            <person name="Zhou Y."/>
        </authorList>
    </citation>
    <scope>NUCLEOTIDE SEQUENCE</scope>
    <source>
        <strain evidence="7">CGMCC 4.7679</strain>
    </source>
</reference>
<dbReference type="PANTHER" id="PTHR43619">
    <property type="entry name" value="S-ADENOSYL-L-METHIONINE-DEPENDENT METHYLTRANSFERASE YKTD-RELATED"/>
    <property type="match status" value="1"/>
</dbReference>
<dbReference type="EC" id="2.1.1.-" evidence="6"/>
<keyword evidence="5 6" id="KW-0949">S-adenosyl-L-methionine</keyword>
<evidence type="ECO:0000256" key="1">
    <source>
        <dbReference type="ARBA" id="ARBA00003907"/>
    </source>
</evidence>
<proteinExistence type="inferred from homology"/>
<evidence type="ECO:0000313" key="8">
    <source>
        <dbReference type="Proteomes" id="UP000658656"/>
    </source>
</evidence>
<dbReference type="Gene3D" id="3.40.50.150">
    <property type="entry name" value="Vaccinia Virus protein VP39"/>
    <property type="match status" value="1"/>
</dbReference>
<dbReference type="Pfam" id="PF04072">
    <property type="entry name" value="LCM"/>
    <property type="match status" value="1"/>
</dbReference>
<comment type="similarity">
    <text evidence="2 6">Belongs to the UPF0677 family.</text>
</comment>
<dbReference type="GO" id="GO:0032259">
    <property type="term" value="P:methylation"/>
    <property type="evidence" value="ECO:0007669"/>
    <property type="project" value="UniProtKB-KW"/>
</dbReference>
<dbReference type="AlphaFoldDB" id="A0A8H9J1J6"/>
<gene>
    <name evidence="7" type="ORF">GCM10017566_37910</name>
</gene>
<dbReference type="OrthoDB" id="9806164at2"/>
<accession>A0A8H9J1J6</accession>
<comment type="function">
    <text evidence="1 6">Exhibits S-adenosyl-L-methionine-dependent methyltransferase activity.</text>
</comment>
<dbReference type="InterPro" id="IPR007213">
    <property type="entry name" value="Ppm1/Ppm2/Tcmp"/>
</dbReference>
<sequence length="283" mass="30813">MNAPEHTAARVALWRALHVLHDAPPHVFDDRVGLRLVAPGDDWRARPDMDPVATKGFRAGVVARARFAEHLVTEQVAAGVRQYVLLGAGLDTFAQRRQDLDVRIFEVDQPAPQAWKRRRLLELGYGIPARLTFVPVDFETDLWWEKLAAAGFDATEPAVVVSAGVSMYLTRAATEATLRRVAAFAPGSTLVMTFLLPADLLDEADRPGLEMAMRGARAAGTPFLSFYRPEEMLALARETGFPTAEHVSLAERYFAGRPDGLAPSTGEGLLVAGTAGRQGTATR</sequence>